<keyword evidence="3" id="KW-1185">Reference proteome</keyword>
<dbReference type="RefSeq" id="XP_025353635.1">
    <property type="nucleotide sequence ID" value="XM_025500973.1"/>
</dbReference>
<feature type="compositionally biased region" description="Polar residues" evidence="1">
    <location>
        <begin position="57"/>
        <end position="66"/>
    </location>
</feature>
<dbReference type="Proteomes" id="UP000245771">
    <property type="component" value="Unassembled WGS sequence"/>
</dbReference>
<proteinExistence type="predicted"/>
<dbReference type="InParanoid" id="A0A316VAV2"/>
<feature type="region of interest" description="Disordered" evidence="1">
    <location>
        <begin position="21"/>
        <end position="97"/>
    </location>
</feature>
<evidence type="ECO:0000256" key="1">
    <source>
        <dbReference type="SAM" id="MobiDB-lite"/>
    </source>
</evidence>
<dbReference type="AlphaFoldDB" id="A0A316VAV2"/>
<evidence type="ECO:0000313" key="3">
    <source>
        <dbReference type="Proteomes" id="UP000245771"/>
    </source>
</evidence>
<reference evidence="2 3" key="1">
    <citation type="journal article" date="2018" name="Mol. Biol. Evol.">
        <title>Broad Genomic Sampling Reveals a Smut Pathogenic Ancestry of the Fungal Clade Ustilaginomycotina.</title>
        <authorList>
            <person name="Kijpornyongpan T."/>
            <person name="Mondo S.J."/>
            <person name="Barry K."/>
            <person name="Sandor L."/>
            <person name="Lee J."/>
            <person name="Lipzen A."/>
            <person name="Pangilinan J."/>
            <person name="LaButti K."/>
            <person name="Hainaut M."/>
            <person name="Henrissat B."/>
            <person name="Grigoriev I.V."/>
            <person name="Spatafora J.W."/>
            <person name="Aime M.C."/>
        </authorList>
    </citation>
    <scope>NUCLEOTIDE SEQUENCE [LARGE SCALE GENOMIC DNA]</scope>
    <source>
        <strain evidence="2 3">MCA 3882</strain>
    </source>
</reference>
<gene>
    <name evidence="2" type="ORF">FA14DRAFT_179986</name>
</gene>
<dbReference type="EMBL" id="KZ819604">
    <property type="protein sequence ID" value="PWN33333.1"/>
    <property type="molecule type" value="Genomic_DNA"/>
</dbReference>
<sequence>MSSDSFWVLARYLFKRADTTDTFSQVPSETQNPDYAMTFPSSRGLNIDLNHSPPTSPTDVQVQPNTQKQPKRKGRKPKYTPEERIRVNKERLQKKNKMYTRASVNHAKKTMKGEQLRDYLQRAQSFRIQKRIRDTKSREKLAQRYLKGTQTSQDDKGRLLAIERAKEYRKRKSNDMESLSAHHTDK</sequence>
<organism evidence="2 3">
    <name type="scientific">Meira miltonrushii</name>
    <dbReference type="NCBI Taxonomy" id="1280837"/>
    <lineage>
        <taxon>Eukaryota</taxon>
        <taxon>Fungi</taxon>
        <taxon>Dikarya</taxon>
        <taxon>Basidiomycota</taxon>
        <taxon>Ustilaginomycotina</taxon>
        <taxon>Exobasidiomycetes</taxon>
        <taxon>Exobasidiales</taxon>
        <taxon>Brachybasidiaceae</taxon>
        <taxon>Meira</taxon>
    </lineage>
</organism>
<protein>
    <submittedName>
        <fullName evidence="2">Uncharacterized protein</fullName>
    </submittedName>
</protein>
<dbReference type="GeneID" id="37022754"/>
<evidence type="ECO:0000313" key="2">
    <source>
        <dbReference type="EMBL" id="PWN33333.1"/>
    </source>
</evidence>
<feature type="compositionally biased region" description="Basic and acidic residues" evidence="1">
    <location>
        <begin position="79"/>
        <end position="93"/>
    </location>
</feature>
<feature type="compositionally biased region" description="Basic residues" evidence="1">
    <location>
        <begin position="69"/>
        <end position="78"/>
    </location>
</feature>
<accession>A0A316VAV2</accession>
<feature type="compositionally biased region" description="Polar residues" evidence="1">
    <location>
        <begin position="21"/>
        <end position="44"/>
    </location>
</feature>
<feature type="region of interest" description="Disordered" evidence="1">
    <location>
        <begin position="165"/>
        <end position="186"/>
    </location>
</feature>
<name>A0A316VAV2_9BASI</name>